<proteinExistence type="predicted"/>
<organism evidence="1 2">
    <name type="scientific">Pedobacter segetis</name>
    <dbReference type="NCBI Taxonomy" id="2793069"/>
    <lineage>
        <taxon>Bacteria</taxon>
        <taxon>Pseudomonadati</taxon>
        <taxon>Bacteroidota</taxon>
        <taxon>Sphingobacteriia</taxon>
        <taxon>Sphingobacteriales</taxon>
        <taxon>Sphingobacteriaceae</taxon>
        <taxon>Pedobacter</taxon>
    </lineage>
</organism>
<dbReference type="RefSeq" id="WP_200585422.1">
    <property type="nucleotide sequence ID" value="NZ_JAEHFY010000008.1"/>
</dbReference>
<name>A0ABS1BIC9_9SPHI</name>
<keyword evidence="2" id="KW-1185">Reference proteome</keyword>
<dbReference type="Proteomes" id="UP000660024">
    <property type="component" value="Unassembled WGS sequence"/>
</dbReference>
<sequence length="47" mass="5562">MKFVFKALNNLNKKVLPKLSKKDPLKLTKIEQALIAYRYWVLLKSLD</sequence>
<evidence type="ECO:0000313" key="1">
    <source>
        <dbReference type="EMBL" id="MBK0382639.1"/>
    </source>
</evidence>
<evidence type="ECO:0000313" key="2">
    <source>
        <dbReference type="Proteomes" id="UP000660024"/>
    </source>
</evidence>
<evidence type="ECO:0008006" key="3">
    <source>
        <dbReference type="Google" id="ProtNLM"/>
    </source>
</evidence>
<accession>A0ABS1BIC9</accession>
<protein>
    <recommendedName>
        <fullName evidence="3">SsrA-binding protein</fullName>
    </recommendedName>
</protein>
<reference evidence="1 2" key="1">
    <citation type="submission" date="2020-12" db="EMBL/GenBank/DDBJ databases">
        <title>Bacterial novel species Pedobacter sp. SD-b isolated from soil.</title>
        <authorList>
            <person name="Jung H.-Y."/>
        </authorList>
    </citation>
    <scope>NUCLEOTIDE SEQUENCE [LARGE SCALE GENOMIC DNA]</scope>
    <source>
        <strain evidence="1 2">SD-b</strain>
    </source>
</reference>
<dbReference type="EMBL" id="JAEHFY010000008">
    <property type="protein sequence ID" value="MBK0382639.1"/>
    <property type="molecule type" value="Genomic_DNA"/>
</dbReference>
<gene>
    <name evidence="1" type="ORF">I5M32_06660</name>
</gene>
<comment type="caution">
    <text evidence="1">The sequence shown here is derived from an EMBL/GenBank/DDBJ whole genome shotgun (WGS) entry which is preliminary data.</text>
</comment>